<dbReference type="InterPro" id="IPR007313">
    <property type="entry name" value="FxsA"/>
</dbReference>
<keyword evidence="2" id="KW-0812">Transmembrane</keyword>
<gene>
    <name evidence="3" type="ORF">LVJ77_01030</name>
</gene>
<dbReference type="GO" id="GO:0016020">
    <property type="term" value="C:membrane"/>
    <property type="evidence" value="ECO:0007669"/>
    <property type="project" value="InterPro"/>
</dbReference>
<evidence type="ECO:0000313" key="3">
    <source>
        <dbReference type="EMBL" id="UOP04960.2"/>
    </source>
</evidence>
<feature type="transmembrane region" description="Helical" evidence="2">
    <location>
        <begin position="79"/>
        <end position="102"/>
    </location>
</feature>
<dbReference type="Proteomes" id="UP000831534">
    <property type="component" value="Chromosome"/>
</dbReference>
<dbReference type="KEGG" id="ckh:LVJ77_01030"/>
<dbReference type="PANTHER" id="PTHR35335:SF1">
    <property type="entry name" value="UPF0716 PROTEIN FXSA"/>
    <property type="match status" value="1"/>
</dbReference>
<feature type="compositionally biased region" description="Basic and acidic residues" evidence="1">
    <location>
        <begin position="132"/>
        <end position="141"/>
    </location>
</feature>
<dbReference type="AlphaFoldDB" id="A0A8T9MSV5"/>
<name>A0A8T9MSV5_9NEIS</name>
<accession>A0A8T9MSV5</accession>
<dbReference type="Pfam" id="PF04186">
    <property type="entry name" value="FxsA"/>
    <property type="match status" value="1"/>
</dbReference>
<reference evidence="3" key="2">
    <citation type="submission" date="2024-09" db="EMBL/GenBank/DDBJ databases">
        <authorList>
            <person name="Veyrier F.J."/>
        </authorList>
    </citation>
    <scope>NUCLEOTIDE SEQUENCE</scope>
    <source>
        <strain evidence="3">17694</strain>
    </source>
</reference>
<evidence type="ECO:0000256" key="2">
    <source>
        <dbReference type="SAM" id="Phobius"/>
    </source>
</evidence>
<keyword evidence="2" id="KW-1133">Transmembrane helix</keyword>
<dbReference type="PANTHER" id="PTHR35335">
    <property type="entry name" value="UPF0716 PROTEIN FXSA"/>
    <property type="match status" value="1"/>
</dbReference>
<reference evidence="3" key="1">
    <citation type="journal article" date="2022" name="Res Sq">
        <title>Evolution of multicellular longitudinally dividing oral cavity symbionts (Neisseriaceae).</title>
        <authorList>
            <person name="Nyongesa S."/>
            <person name="Weber P."/>
            <person name="Bernet E."/>
            <person name="Pullido F."/>
            <person name="Nieckarz M."/>
            <person name="Delaby M."/>
            <person name="Nieves C."/>
            <person name="Viehboeck T."/>
            <person name="Krause N."/>
            <person name="Rivera-Millot A."/>
            <person name="Nakamura A."/>
            <person name="Vischer N."/>
            <person name="VanNieuwenhze M."/>
            <person name="Brun Y."/>
            <person name="Cava F."/>
            <person name="Bulgheresi S."/>
            <person name="Veyrier F."/>
        </authorList>
    </citation>
    <scope>NUCLEOTIDE SEQUENCE</scope>
    <source>
        <strain evidence="3">17694</strain>
    </source>
</reference>
<evidence type="ECO:0000313" key="4">
    <source>
        <dbReference type="Proteomes" id="UP000831534"/>
    </source>
</evidence>
<evidence type="ECO:0000256" key="1">
    <source>
        <dbReference type="SAM" id="MobiDB-lite"/>
    </source>
</evidence>
<feature type="transmembrane region" description="Helical" evidence="2">
    <location>
        <begin position="7"/>
        <end position="40"/>
    </location>
</feature>
<keyword evidence="2" id="KW-0472">Membrane</keyword>
<dbReference type="RefSeq" id="WP_034334285.1">
    <property type="nucleotide sequence ID" value="NZ_CP091521.1"/>
</dbReference>
<dbReference type="EMBL" id="CP091521">
    <property type="protein sequence ID" value="UOP04960.2"/>
    <property type="molecule type" value="Genomic_DNA"/>
</dbReference>
<organism evidence="3 4">
    <name type="scientific">Conchiformibius kuhniae</name>
    <dbReference type="NCBI Taxonomy" id="211502"/>
    <lineage>
        <taxon>Bacteria</taxon>
        <taxon>Pseudomonadati</taxon>
        <taxon>Pseudomonadota</taxon>
        <taxon>Betaproteobacteria</taxon>
        <taxon>Neisseriales</taxon>
        <taxon>Neisseriaceae</taxon>
        <taxon>Conchiformibius</taxon>
    </lineage>
</organism>
<keyword evidence="4" id="KW-1185">Reference proteome</keyword>
<proteinExistence type="predicted"/>
<dbReference type="NCBIfam" id="NF008528">
    <property type="entry name" value="PRK11463.1-2"/>
    <property type="match status" value="1"/>
</dbReference>
<feature type="region of interest" description="Disordered" evidence="1">
    <location>
        <begin position="113"/>
        <end position="163"/>
    </location>
</feature>
<protein>
    <submittedName>
        <fullName evidence="3">FxsA family protein</fullName>
    </submittedName>
</protein>
<sequence length="163" mass="17890">MRFMGVFALIFVVLEILSVFLAARLLGGAIVIVLMIISFLLGRRLVRGRGGAAKTLLAAAMMRGNGRISPYQLLWPVRIPFAGFLLMLPGFLSDILALLLLLPLRGGDGTAAPHNGTQQQDFYGTFGGTFHSDPRNRRPDHDDDVIEGDFTTVRRGGDRDTHR</sequence>